<dbReference type="RefSeq" id="WP_132416623.1">
    <property type="nucleotide sequence ID" value="NZ_SKFG01000002.1"/>
</dbReference>
<dbReference type="GO" id="GO:0009306">
    <property type="term" value="P:protein secretion"/>
    <property type="evidence" value="ECO:0007669"/>
    <property type="project" value="InterPro"/>
</dbReference>
<keyword evidence="13" id="KW-0969">Cilium</keyword>
<feature type="transmembrane region" description="Helical" evidence="12">
    <location>
        <begin position="41"/>
        <end position="61"/>
    </location>
</feature>
<dbReference type="GO" id="GO:0044780">
    <property type="term" value="P:bacterial-type flagellum assembly"/>
    <property type="evidence" value="ECO:0007669"/>
    <property type="project" value="InterPro"/>
</dbReference>
<dbReference type="InterPro" id="IPR006136">
    <property type="entry name" value="FlhB"/>
</dbReference>
<dbReference type="NCBIfam" id="TIGR00328">
    <property type="entry name" value="flhB"/>
    <property type="match status" value="1"/>
</dbReference>
<evidence type="ECO:0000256" key="9">
    <source>
        <dbReference type="ARBA" id="ARBA00022989"/>
    </source>
</evidence>
<evidence type="ECO:0000256" key="3">
    <source>
        <dbReference type="ARBA" id="ARBA00021622"/>
    </source>
</evidence>
<evidence type="ECO:0000256" key="11">
    <source>
        <dbReference type="ARBA" id="ARBA00023225"/>
    </source>
</evidence>
<comment type="function">
    <text evidence="12">Required for formation of the rod structure in the basal body of the flagellar apparatus. Together with FliI and FliH, may constitute the export apparatus of flagellin.</text>
</comment>
<dbReference type="PANTHER" id="PTHR30531:SF12">
    <property type="entry name" value="FLAGELLAR BIOSYNTHETIC PROTEIN FLHB"/>
    <property type="match status" value="1"/>
</dbReference>
<dbReference type="GO" id="GO:0005886">
    <property type="term" value="C:plasma membrane"/>
    <property type="evidence" value="ECO:0007669"/>
    <property type="project" value="UniProtKB-SubCell"/>
</dbReference>
<reference evidence="13 14" key="1">
    <citation type="submission" date="2019-03" db="EMBL/GenBank/DDBJ databases">
        <authorList>
            <person name="Kim M.K.M."/>
        </authorList>
    </citation>
    <scope>NUCLEOTIDE SEQUENCE [LARGE SCALE GENOMIC DNA]</scope>
    <source>
        <strain evidence="13 14">18JY21-1</strain>
    </source>
</reference>
<evidence type="ECO:0000256" key="8">
    <source>
        <dbReference type="ARBA" id="ARBA00022927"/>
    </source>
</evidence>
<evidence type="ECO:0000313" key="14">
    <source>
        <dbReference type="Proteomes" id="UP000295418"/>
    </source>
</evidence>
<gene>
    <name evidence="12 13" type="primary">flhB</name>
    <name evidence="13" type="ORF">E0485_03700</name>
</gene>
<keyword evidence="6 12" id="KW-0812">Transmembrane</keyword>
<keyword evidence="9 12" id="KW-1133">Transmembrane helix</keyword>
<dbReference type="PANTHER" id="PTHR30531">
    <property type="entry name" value="FLAGELLAR BIOSYNTHETIC PROTEIN FLHB"/>
    <property type="match status" value="1"/>
</dbReference>
<accession>A0A4R4EIJ9</accession>
<keyword evidence="4 12" id="KW-0813">Transport</keyword>
<evidence type="ECO:0000256" key="4">
    <source>
        <dbReference type="ARBA" id="ARBA00022448"/>
    </source>
</evidence>
<evidence type="ECO:0000256" key="2">
    <source>
        <dbReference type="ARBA" id="ARBA00010690"/>
    </source>
</evidence>
<evidence type="ECO:0000256" key="6">
    <source>
        <dbReference type="ARBA" id="ARBA00022692"/>
    </source>
</evidence>
<dbReference type="Gene3D" id="6.10.250.2080">
    <property type="match status" value="1"/>
</dbReference>
<keyword evidence="10 12" id="KW-0472">Membrane</keyword>
<evidence type="ECO:0000313" key="13">
    <source>
        <dbReference type="EMBL" id="TCZ79976.1"/>
    </source>
</evidence>
<dbReference type="InterPro" id="IPR029025">
    <property type="entry name" value="T3SS_substrate_exporter_C"/>
</dbReference>
<dbReference type="FunFam" id="3.40.1690.10:FF:000001">
    <property type="entry name" value="Flagellar biosynthetic protein FlhB"/>
    <property type="match status" value="1"/>
</dbReference>
<dbReference type="EMBL" id="SKFG01000002">
    <property type="protein sequence ID" value="TCZ79976.1"/>
    <property type="molecule type" value="Genomic_DNA"/>
</dbReference>
<keyword evidence="5 12" id="KW-1003">Cell membrane</keyword>
<comment type="subcellular location">
    <subcellularLocation>
        <location evidence="1">Cell membrane</location>
        <topology evidence="1">Multi-pass membrane protein</topology>
    </subcellularLocation>
</comment>
<feature type="transmembrane region" description="Helical" evidence="12">
    <location>
        <begin position="193"/>
        <end position="219"/>
    </location>
</feature>
<dbReference type="Gene3D" id="3.40.1690.10">
    <property type="entry name" value="secretion proteins EscU"/>
    <property type="match status" value="1"/>
</dbReference>
<dbReference type="SUPFAM" id="SSF160544">
    <property type="entry name" value="EscU C-terminal domain-like"/>
    <property type="match status" value="1"/>
</dbReference>
<comment type="caution">
    <text evidence="13">The sequence shown here is derived from an EMBL/GenBank/DDBJ whole genome shotgun (WGS) entry which is preliminary data.</text>
</comment>
<name>A0A4R4EIJ9_9BACL</name>
<keyword evidence="13" id="KW-0282">Flagellum</keyword>
<dbReference type="OrthoDB" id="9807950at2"/>
<keyword evidence="14" id="KW-1185">Reference proteome</keyword>
<evidence type="ECO:0000256" key="1">
    <source>
        <dbReference type="ARBA" id="ARBA00004651"/>
    </source>
</evidence>
<keyword evidence="13" id="KW-0966">Cell projection</keyword>
<keyword evidence="7 12" id="KW-1005">Bacterial flagellum biogenesis</keyword>
<dbReference type="PRINTS" id="PR00950">
    <property type="entry name" value="TYPE3IMSPROT"/>
</dbReference>
<sequence>MSRYFVKVDLQLFSQEKTEEATPKKKQESREKGQVAKSMELPAAFILFFTFLFFILFGGFMKERFMSLISGIFENNLLMDLTEGNVRPFFTNLIFQAAIILAPIMLMAMVIGIVGNIMQFGFLFTTEPLKMKLSNLSPLKGFKRIFSMRSLVECLKSIIKILIIGLVVYSTIWGQIDEIVKLGRVPLTDVFSVVADITLSLGIKIGGMLIVIAFIDFMYQKYEYNKNLRMSKQDIKDEYKKSEGDPLIKGKIKEKQRRMAMMRMMQDIPKADVIITNPTHYAVALKYDDKQMEAPTVIAKGTDFVALKIREKAKEHGIAVMENRPLARALYAQVEIGKSIPADLFQAVAEVLAFVYKTKGKKR</sequence>
<evidence type="ECO:0000256" key="12">
    <source>
        <dbReference type="RuleBase" id="RU364091"/>
    </source>
</evidence>
<dbReference type="Proteomes" id="UP000295418">
    <property type="component" value="Unassembled WGS sequence"/>
</dbReference>
<evidence type="ECO:0000256" key="7">
    <source>
        <dbReference type="ARBA" id="ARBA00022795"/>
    </source>
</evidence>
<evidence type="ECO:0000256" key="10">
    <source>
        <dbReference type="ARBA" id="ARBA00023136"/>
    </source>
</evidence>
<keyword evidence="11 12" id="KW-1006">Bacterial flagellum protein export</keyword>
<dbReference type="Pfam" id="PF01312">
    <property type="entry name" value="Bac_export_2"/>
    <property type="match status" value="1"/>
</dbReference>
<feature type="transmembrane region" description="Helical" evidence="12">
    <location>
        <begin position="93"/>
        <end position="124"/>
    </location>
</feature>
<feature type="transmembrane region" description="Helical" evidence="12">
    <location>
        <begin position="154"/>
        <end position="173"/>
    </location>
</feature>
<dbReference type="InterPro" id="IPR006135">
    <property type="entry name" value="T3SS_substrate_exporter"/>
</dbReference>
<evidence type="ECO:0000256" key="5">
    <source>
        <dbReference type="ARBA" id="ARBA00022475"/>
    </source>
</evidence>
<comment type="similarity">
    <text evidence="2 12">Belongs to the type III secretion exporter family.</text>
</comment>
<organism evidence="13 14">
    <name type="scientific">Paenibacillus albiflavus</name>
    <dbReference type="NCBI Taxonomy" id="2545760"/>
    <lineage>
        <taxon>Bacteria</taxon>
        <taxon>Bacillati</taxon>
        <taxon>Bacillota</taxon>
        <taxon>Bacilli</taxon>
        <taxon>Bacillales</taxon>
        <taxon>Paenibacillaceae</taxon>
        <taxon>Paenibacillus</taxon>
    </lineage>
</organism>
<protein>
    <recommendedName>
        <fullName evidence="3 12">Flagellar biosynthetic protein FlhB</fullName>
    </recommendedName>
</protein>
<keyword evidence="8 12" id="KW-0653">Protein transport</keyword>
<proteinExistence type="inferred from homology"/>
<dbReference type="AlphaFoldDB" id="A0A4R4EIJ9"/>